<keyword evidence="2" id="KW-1185">Reference proteome</keyword>
<evidence type="ECO:0000313" key="1">
    <source>
        <dbReference type="EMBL" id="KAI5384536.1"/>
    </source>
</evidence>
<proteinExistence type="predicted"/>
<name>A0A9D4VJ81_PEA</name>
<comment type="caution">
    <text evidence="1">The sequence shown here is derived from an EMBL/GenBank/DDBJ whole genome shotgun (WGS) entry which is preliminary data.</text>
</comment>
<protein>
    <submittedName>
        <fullName evidence="1">Uncharacterized protein</fullName>
    </submittedName>
</protein>
<sequence length="114" mass="12807">MDSLTTINKVLSIVLQEERQQGYGTSGCIDMKDHDAEALVNVVERNGTNRNFGRGRGYCQARRGRGNSFVNNVGTEFQELDAKMKMKGTGEGNMSLTQKQYKWLISLLEKNNTD</sequence>
<evidence type="ECO:0000313" key="2">
    <source>
        <dbReference type="Proteomes" id="UP001058974"/>
    </source>
</evidence>
<organism evidence="1 2">
    <name type="scientific">Pisum sativum</name>
    <name type="common">Garden pea</name>
    <name type="synonym">Lathyrus oleraceus</name>
    <dbReference type="NCBI Taxonomy" id="3888"/>
    <lineage>
        <taxon>Eukaryota</taxon>
        <taxon>Viridiplantae</taxon>
        <taxon>Streptophyta</taxon>
        <taxon>Embryophyta</taxon>
        <taxon>Tracheophyta</taxon>
        <taxon>Spermatophyta</taxon>
        <taxon>Magnoliopsida</taxon>
        <taxon>eudicotyledons</taxon>
        <taxon>Gunneridae</taxon>
        <taxon>Pentapetalae</taxon>
        <taxon>rosids</taxon>
        <taxon>fabids</taxon>
        <taxon>Fabales</taxon>
        <taxon>Fabaceae</taxon>
        <taxon>Papilionoideae</taxon>
        <taxon>50 kb inversion clade</taxon>
        <taxon>NPAAA clade</taxon>
        <taxon>Hologalegina</taxon>
        <taxon>IRL clade</taxon>
        <taxon>Fabeae</taxon>
        <taxon>Lathyrus</taxon>
    </lineage>
</organism>
<accession>A0A9D4VJ81</accession>
<gene>
    <name evidence="1" type="ORF">KIW84_071512</name>
</gene>
<dbReference type="Proteomes" id="UP001058974">
    <property type="component" value="Chromosome 7"/>
</dbReference>
<dbReference type="EMBL" id="JAMSHJ010000007">
    <property type="protein sequence ID" value="KAI5384536.1"/>
    <property type="molecule type" value="Genomic_DNA"/>
</dbReference>
<reference evidence="1 2" key="1">
    <citation type="journal article" date="2022" name="Nat. Genet.">
        <title>Improved pea reference genome and pan-genome highlight genomic features and evolutionary characteristics.</title>
        <authorList>
            <person name="Yang T."/>
            <person name="Liu R."/>
            <person name="Luo Y."/>
            <person name="Hu S."/>
            <person name="Wang D."/>
            <person name="Wang C."/>
            <person name="Pandey M.K."/>
            <person name="Ge S."/>
            <person name="Xu Q."/>
            <person name="Li N."/>
            <person name="Li G."/>
            <person name="Huang Y."/>
            <person name="Saxena R.K."/>
            <person name="Ji Y."/>
            <person name="Li M."/>
            <person name="Yan X."/>
            <person name="He Y."/>
            <person name="Liu Y."/>
            <person name="Wang X."/>
            <person name="Xiang C."/>
            <person name="Varshney R.K."/>
            <person name="Ding H."/>
            <person name="Gao S."/>
            <person name="Zong X."/>
        </authorList>
    </citation>
    <scope>NUCLEOTIDE SEQUENCE [LARGE SCALE GENOMIC DNA]</scope>
    <source>
        <strain evidence="1 2">cv. Zhongwan 6</strain>
    </source>
</reference>
<dbReference type="AlphaFoldDB" id="A0A9D4VJ81"/>
<dbReference type="Gramene" id="Psat07G0151200-T1">
    <property type="protein sequence ID" value="KAI5384536.1"/>
    <property type="gene ID" value="KIW84_071512"/>
</dbReference>